<dbReference type="SUPFAM" id="SSF51735">
    <property type="entry name" value="NAD(P)-binding Rossmann-fold domains"/>
    <property type="match status" value="1"/>
</dbReference>
<proteinExistence type="inferred from homology"/>
<protein>
    <submittedName>
        <fullName evidence="3">SDR family oxidoreductase</fullName>
    </submittedName>
</protein>
<name>A0ABS1MGZ1_9NOCA</name>
<dbReference type="Gene3D" id="3.40.50.720">
    <property type="entry name" value="NAD(P)-binding Rossmann-like Domain"/>
    <property type="match status" value="1"/>
</dbReference>
<sequence>MSLAGEHVAVLGGTSGIGLAVATAAAGLGAEVTVVSGNPDRVERAVTATSHRLRGAVADLTDGAQVRTLFEDLGALDHLAFTAGDALLQGRLADLEPEAIRKYFELRYFGLLTAVQAAAPRFRSAGSLTFVSGTVATRPSPGTAVPASVVGAIEGLTRALAVELAPLRVNTIQPGIVRSPLWAGMTEAARDQLFRETAAANPLHRIAEPSDIARGFVYFMTQPHATGTVLTIDGGGLLT</sequence>
<gene>
    <name evidence="3" type="ORF">JK358_36635</name>
</gene>
<dbReference type="PANTHER" id="PTHR43477:SF1">
    <property type="entry name" value="DIHYDROANTICAPSIN 7-DEHYDROGENASE"/>
    <property type="match status" value="1"/>
</dbReference>
<organism evidence="3 4">
    <name type="scientific">Nocardia acididurans</name>
    <dbReference type="NCBI Taxonomy" id="2802282"/>
    <lineage>
        <taxon>Bacteria</taxon>
        <taxon>Bacillati</taxon>
        <taxon>Actinomycetota</taxon>
        <taxon>Actinomycetes</taxon>
        <taxon>Mycobacteriales</taxon>
        <taxon>Nocardiaceae</taxon>
        <taxon>Nocardia</taxon>
    </lineage>
</organism>
<evidence type="ECO:0000256" key="1">
    <source>
        <dbReference type="ARBA" id="ARBA00006484"/>
    </source>
</evidence>
<dbReference type="PANTHER" id="PTHR43477">
    <property type="entry name" value="DIHYDROANTICAPSIN 7-DEHYDROGENASE"/>
    <property type="match status" value="1"/>
</dbReference>
<dbReference type="InterPro" id="IPR036291">
    <property type="entry name" value="NAD(P)-bd_dom_sf"/>
</dbReference>
<comment type="caution">
    <text evidence="3">The sequence shown here is derived from an EMBL/GenBank/DDBJ whole genome shotgun (WGS) entry which is preliminary data.</text>
</comment>
<evidence type="ECO:0000256" key="2">
    <source>
        <dbReference type="ARBA" id="ARBA00023002"/>
    </source>
</evidence>
<dbReference type="InterPro" id="IPR002347">
    <property type="entry name" value="SDR_fam"/>
</dbReference>
<dbReference type="InterPro" id="IPR051122">
    <property type="entry name" value="SDR_DHRS6-like"/>
</dbReference>
<keyword evidence="4" id="KW-1185">Reference proteome</keyword>
<evidence type="ECO:0000313" key="4">
    <source>
        <dbReference type="Proteomes" id="UP000602198"/>
    </source>
</evidence>
<reference evidence="3 4" key="1">
    <citation type="submission" date="2021-01" db="EMBL/GenBank/DDBJ databases">
        <title>WGS of actinomycetes isolated from Thailand.</title>
        <authorList>
            <person name="Thawai C."/>
        </authorList>
    </citation>
    <scope>NUCLEOTIDE SEQUENCE [LARGE SCALE GENOMIC DNA]</scope>
    <source>
        <strain evidence="3 4">LPG 2</strain>
    </source>
</reference>
<dbReference type="RefSeq" id="WP_201957884.1">
    <property type="nucleotide sequence ID" value="NZ_JAERRJ010000021.1"/>
</dbReference>
<dbReference type="Pfam" id="PF13561">
    <property type="entry name" value="adh_short_C2"/>
    <property type="match status" value="1"/>
</dbReference>
<dbReference type="EMBL" id="JAERRJ010000021">
    <property type="protein sequence ID" value="MBL1079938.1"/>
    <property type="molecule type" value="Genomic_DNA"/>
</dbReference>
<dbReference type="PRINTS" id="PR00081">
    <property type="entry name" value="GDHRDH"/>
</dbReference>
<dbReference type="Proteomes" id="UP000602198">
    <property type="component" value="Unassembled WGS sequence"/>
</dbReference>
<evidence type="ECO:0000313" key="3">
    <source>
        <dbReference type="EMBL" id="MBL1079938.1"/>
    </source>
</evidence>
<comment type="similarity">
    <text evidence="1">Belongs to the short-chain dehydrogenases/reductases (SDR) family.</text>
</comment>
<keyword evidence="2" id="KW-0560">Oxidoreductase</keyword>
<accession>A0ABS1MGZ1</accession>